<dbReference type="AlphaFoldDB" id="A0A9D1JGS9"/>
<accession>A0A9D1JGS9</accession>
<organism evidence="1 2">
    <name type="scientific">Candidatus Egerieimonas intestinavium</name>
    <dbReference type="NCBI Taxonomy" id="2840777"/>
    <lineage>
        <taxon>Bacteria</taxon>
        <taxon>Bacillati</taxon>
        <taxon>Bacillota</taxon>
        <taxon>Clostridia</taxon>
        <taxon>Lachnospirales</taxon>
        <taxon>Lachnospiraceae</taxon>
        <taxon>Lachnospiraceae incertae sedis</taxon>
        <taxon>Candidatus Egerieimonas</taxon>
    </lineage>
</organism>
<comment type="caution">
    <text evidence="1">The sequence shown here is derived from an EMBL/GenBank/DDBJ whole genome shotgun (WGS) entry which is preliminary data.</text>
</comment>
<name>A0A9D1JGS9_9FIRM</name>
<evidence type="ECO:0000313" key="1">
    <source>
        <dbReference type="EMBL" id="HIR93776.1"/>
    </source>
</evidence>
<reference evidence="1" key="2">
    <citation type="journal article" date="2021" name="PeerJ">
        <title>Extensive microbial diversity within the chicken gut microbiome revealed by metagenomics and culture.</title>
        <authorList>
            <person name="Gilroy R."/>
            <person name="Ravi A."/>
            <person name="Getino M."/>
            <person name="Pursley I."/>
            <person name="Horton D.L."/>
            <person name="Alikhan N.F."/>
            <person name="Baker D."/>
            <person name="Gharbi K."/>
            <person name="Hall N."/>
            <person name="Watson M."/>
            <person name="Adriaenssens E.M."/>
            <person name="Foster-Nyarko E."/>
            <person name="Jarju S."/>
            <person name="Secka A."/>
            <person name="Antonio M."/>
            <person name="Oren A."/>
            <person name="Chaudhuri R.R."/>
            <person name="La Ragione R."/>
            <person name="Hildebrand F."/>
            <person name="Pallen M.J."/>
        </authorList>
    </citation>
    <scope>NUCLEOTIDE SEQUENCE</scope>
    <source>
        <strain evidence="1">ChiSxjej1B13-7041</strain>
    </source>
</reference>
<reference evidence="1" key="1">
    <citation type="submission" date="2020-10" db="EMBL/GenBank/DDBJ databases">
        <authorList>
            <person name="Gilroy R."/>
        </authorList>
    </citation>
    <scope>NUCLEOTIDE SEQUENCE</scope>
    <source>
        <strain evidence="1">ChiSxjej1B13-7041</strain>
    </source>
</reference>
<gene>
    <name evidence="1" type="ORF">IAB98_10205</name>
</gene>
<sequence length="265" mass="31432">MPMVLLVPLWGLFVLLFLELRTRQKQPKRREVGIEKLKINDFVQRSILVEENSVEERIVPLEEALLINEPGTRRELMMEILYDNPGDYVELLKDARTNDDTEVVHYAVTALAELQKEYDLKFQELDWKMDQEPDNSDLIDDYLRLLNRYLASGIAEGNDRKLKLQTYSGMLEKKISAEPLHLPLRKEKVQVDMQLGNYTDMYRDIEYIIQNWPGDEAGYLLMIQYYSLVKNREGMKKIMELLKRKNIYLTPDGRRLLRFWQGEKE</sequence>
<dbReference type="Proteomes" id="UP000886841">
    <property type="component" value="Unassembled WGS sequence"/>
</dbReference>
<evidence type="ECO:0000313" key="2">
    <source>
        <dbReference type="Proteomes" id="UP000886841"/>
    </source>
</evidence>
<protein>
    <submittedName>
        <fullName evidence="1">Uncharacterized protein</fullName>
    </submittedName>
</protein>
<proteinExistence type="predicted"/>
<dbReference type="EMBL" id="DVHU01000091">
    <property type="protein sequence ID" value="HIR93776.1"/>
    <property type="molecule type" value="Genomic_DNA"/>
</dbReference>